<dbReference type="EMBL" id="BARV01030727">
    <property type="protein sequence ID" value="GAI44491.1"/>
    <property type="molecule type" value="Genomic_DNA"/>
</dbReference>
<proteinExistence type="predicted"/>
<evidence type="ECO:0008006" key="2">
    <source>
        <dbReference type="Google" id="ProtNLM"/>
    </source>
</evidence>
<protein>
    <recommendedName>
        <fullName evidence="2">Histidine kinase/HSP90-like ATPase domain-containing protein</fullName>
    </recommendedName>
</protein>
<dbReference type="SUPFAM" id="SSF55874">
    <property type="entry name" value="ATPase domain of HSP90 chaperone/DNA topoisomerase II/histidine kinase"/>
    <property type="match status" value="1"/>
</dbReference>
<feature type="non-terminal residue" evidence="1">
    <location>
        <position position="184"/>
    </location>
</feature>
<gene>
    <name evidence="1" type="ORF">S06H3_48756</name>
</gene>
<reference evidence="1" key="1">
    <citation type="journal article" date="2014" name="Front. Microbiol.">
        <title>High frequency of phylogenetically diverse reductive dehalogenase-homologous genes in deep subseafloor sedimentary metagenomes.</title>
        <authorList>
            <person name="Kawai M."/>
            <person name="Futagami T."/>
            <person name="Toyoda A."/>
            <person name="Takaki Y."/>
            <person name="Nishi S."/>
            <person name="Hori S."/>
            <person name="Arai W."/>
            <person name="Tsubouchi T."/>
            <person name="Morono Y."/>
            <person name="Uchiyama I."/>
            <person name="Ito T."/>
            <person name="Fujiyama A."/>
            <person name="Inagaki F."/>
            <person name="Takami H."/>
        </authorList>
    </citation>
    <scope>NUCLEOTIDE SEQUENCE</scope>
    <source>
        <strain evidence="1">Expedition CK06-06</strain>
    </source>
</reference>
<sequence>MHQQAVIQVSEQGFDLQPDPRVLPMLGEINIDQWRCIAELIDNSVDGFLKASRDLQPLPAPRVEVILPVADKDGAHVRILDNGRGMSPDVLEKAVRAGWSGNNPIDSLGLFGMGFNIATARLGSVTEVWTTRKGETEWHGLSIDFDELRRQRHFKTPHLKRAKADPELHGTEISIKRLKPEQRK</sequence>
<accession>X1PPR8</accession>
<comment type="caution">
    <text evidence="1">The sequence shown here is derived from an EMBL/GenBank/DDBJ whole genome shotgun (WGS) entry which is preliminary data.</text>
</comment>
<dbReference type="Pfam" id="PF13589">
    <property type="entry name" value="HATPase_c_3"/>
    <property type="match status" value="1"/>
</dbReference>
<dbReference type="Gene3D" id="3.30.565.10">
    <property type="entry name" value="Histidine kinase-like ATPase, C-terminal domain"/>
    <property type="match status" value="1"/>
</dbReference>
<dbReference type="AlphaFoldDB" id="X1PPR8"/>
<dbReference type="InterPro" id="IPR036890">
    <property type="entry name" value="HATPase_C_sf"/>
</dbReference>
<name>X1PPR8_9ZZZZ</name>
<organism evidence="1">
    <name type="scientific">marine sediment metagenome</name>
    <dbReference type="NCBI Taxonomy" id="412755"/>
    <lineage>
        <taxon>unclassified sequences</taxon>
        <taxon>metagenomes</taxon>
        <taxon>ecological metagenomes</taxon>
    </lineage>
</organism>
<evidence type="ECO:0000313" key="1">
    <source>
        <dbReference type="EMBL" id="GAI44491.1"/>
    </source>
</evidence>